<keyword evidence="13 14" id="KW-0275">Fatty acid biosynthesis</keyword>
<evidence type="ECO:0000256" key="6">
    <source>
        <dbReference type="ARBA" id="ARBA00022516"/>
    </source>
</evidence>
<accession>A0A8B8CU02</accession>
<evidence type="ECO:0000313" key="16">
    <source>
        <dbReference type="Proteomes" id="UP000694844"/>
    </source>
</evidence>
<dbReference type="AlphaFoldDB" id="A0A8B8CU02"/>
<comment type="subcellular location">
    <subcellularLocation>
        <location evidence="1">Mitochondrion</location>
    </subcellularLocation>
</comment>
<gene>
    <name evidence="17" type="primary">LOC111121087</name>
</gene>
<evidence type="ECO:0000256" key="10">
    <source>
        <dbReference type="ARBA" id="ARBA00022982"/>
    </source>
</evidence>
<dbReference type="InterPro" id="IPR009081">
    <property type="entry name" value="PP-bd_ACP"/>
</dbReference>
<dbReference type="Pfam" id="PF00550">
    <property type="entry name" value="PP-binding"/>
    <property type="match status" value="1"/>
</dbReference>
<comment type="function">
    <text evidence="14">Carrier of the growing fatty acid chain in fatty acid biosynthesis.</text>
</comment>
<evidence type="ECO:0000256" key="11">
    <source>
        <dbReference type="ARBA" id="ARBA00023098"/>
    </source>
</evidence>
<dbReference type="InterPro" id="IPR036736">
    <property type="entry name" value="ACP-like_sf"/>
</dbReference>
<evidence type="ECO:0000313" key="17">
    <source>
        <dbReference type="RefSeq" id="XP_022317921.1"/>
    </source>
</evidence>
<keyword evidence="11" id="KW-0443">Lipid metabolism</keyword>
<dbReference type="GeneID" id="111121087"/>
<evidence type="ECO:0000256" key="9">
    <source>
        <dbReference type="ARBA" id="ARBA00022946"/>
    </source>
</evidence>
<sequence length="149" mass="17152">MAVRNVRTLMNISRLMLQNTACRASAVSAIHNRHVSSLNRCPSVTNLLCQVQPQKIQKRYGGGKPVYTKDEVEKRIMITLHLFDKINPEKLTWDTHFIKDLGLDSLDQVEIIMAIEDEFSFEIPDDDGERLMTPALIKEYICDKEDVFE</sequence>
<evidence type="ECO:0000256" key="4">
    <source>
        <dbReference type="ARBA" id="ARBA00022448"/>
    </source>
</evidence>
<dbReference type="Proteomes" id="UP000694844">
    <property type="component" value="Chromosome 2"/>
</dbReference>
<dbReference type="InterPro" id="IPR003231">
    <property type="entry name" value="ACP"/>
</dbReference>
<comment type="pathway">
    <text evidence="2">Lipid metabolism; fatty acid biosynthesis.</text>
</comment>
<dbReference type="PANTHER" id="PTHR20863">
    <property type="entry name" value="ACYL CARRIER PROTEIN"/>
    <property type="match status" value="1"/>
</dbReference>
<comment type="similarity">
    <text evidence="3">Belongs to the acyl carrier protein (ACP) family.</text>
</comment>
<reference evidence="17" key="1">
    <citation type="submission" date="2025-08" db="UniProtKB">
        <authorList>
            <consortium name="RefSeq"/>
        </authorList>
    </citation>
    <scope>IDENTIFICATION</scope>
    <source>
        <tissue evidence="17">Whole sample</tissue>
    </source>
</reference>
<dbReference type="FunFam" id="1.10.1200.10:FF:000003">
    <property type="entry name" value="Acyl carrier protein"/>
    <property type="match status" value="1"/>
</dbReference>
<name>A0A8B8CU02_CRAVI</name>
<dbReference type="OrthoDB" id="448946at2759"/>
<dbReference type="PROSITE" id="PS50075">
    <property type="entry name" value="CARRIER"/>
    <property type="match status" value="1"/>
</dbReference>
<evidence type="ECO:0000256" key="7">
    <source>
        <dbReference type="ARBA" id="ARBA00022553"/>
    </source>
</evidence>
<evidence type="ECO:0000256" key="13">
    <source>
        <dbReference type="ARBA" id="ARBA00023160"/>
    </source>
</evidence>
<dbReference type="HAMAP" id="MF_01217">
    <property type="entry name" value="Acyl_carrier"/>
    <property type="match status" value="1"/>
</dbReference>
<dbReference type="RefSeq" id="XP_022317921.1">
    <property type="nucleotide sequence ID" value="XM_022462213.1"/>
</dbReference>
<keyword evidence="10" id="KW-0249">Electron transport</keyword>
<evidence type="ECO:0000256" key="2">
    <source>
        <dbReference type="ARBA" id="ARBA00005194"/>
    </source>
</evidence>
<keyword evidence="8" id="KW-0276">Fatty acid metabolism</keyword>
<evidence type="ECO:0000256" key="3">
    <source>
        <dbReference type="ARBA" id="ARBA00010930"/>
    </source>
</evidence>
<dbReference type="GO" id="GO:0000036">
    <property type="term" value="F:acyl carrier activity"/>
    <property type="evidence" value="ECO:0007669"/>
    <property type="project" value="TreeGrafter"/>
</dbReference>
<keyword evidence="6 14" id="KW-0444">Lipid biosynthesis</keyword>
<protein>
    <recommendedName>
        <fullName evidence="14">Acyl carrier protein</fullName>
    </recommendedName>
</protein>
<feature type="domain" description="Carrier" evidence="15">
    <location>
        <begin position="70"/>
        <end position="145"/>
    </location>
</feature>
<evidence type="ECO:0000256" key="8">
    <source>
        <dbReference type="ARBA" id="ARBA00022832"/>
    </source>
</evidence>
<dbReference type="InterPro" id="IPR006162">
    <property type="entry name" value="Ppantetheine_attach_site"/>
</dbReference>
<keyword evidence="7" id="KW-0597">Phosphoprotein</keyword>
<dbReference type="PROSITE" id="PS00012">
    <property type="entry name" value="PHOSPHOPANTETHEINE"/>
    <property type="match status" value="1"/>
</dbReference>
<evidence type="ECO:0000259" key="15">
    <source>
        <dbReference type="PROSITE" id="PS50075"/>
    </source>
</evidence>
<dbReference type="GO" id="GO:0005739">
    <property type="term" value="C:mitochondrion"/>
    <property type="evidence" value="ECO:0007669"/>
    <property type="project" value="UniProtKB-SubCell"/>
</dbReference>
<evidence type="ECO:0000256" key="12">
    <source>
        <dbReference type="ARBA" id="ARBA00023128"/>
    </source>
</evidence>
<dbReference type="Gene3D" id="1.10.1200.10">
    <property type="entry name" value="ACP-like"/>
    <property type="match status" value="1"/>
</dbReference>
<organism evidence="16 17">
    <name type="scientific">Crassostrea virginica</name>
    <name type="common">Eastern oyster</name>
    <dbReference type="NCBI Taxonomy" id="6565"/>
    <lineage>
        <taxon>Eukaryota</taxon>
        <taxon>Metazoa</taxon>
        <taxon>Spiralia</taxon>
        <taxon>Lophotrochozoa</taxon>
        <taxon>Mollusca</taxon>
        <taxon>Bivalvia</taxon>
        <taxon>Autobranchia</taxon>
        <taxon>Pteriomorphia</taxon>
        <taxon>Ostreida</taxon>
        <taxon>Ostreoidea</taxon>
        <taxon>Ostreidae</taxon>
        <taxon>Crassostrea</taxon>
    </lineage>
</organism>
<keyword evidence="4" id="KW-0813">Transport</keyword>
<dbReference type="GO" id="GO:0000035">
    <property type="term" value="F:acyl binding"/>
    <property type="evidence" value="ECO:0007669"/>
    <property type="project" value="TreeGrafter"/>
</dbReference>
<dbReference type="KEGG" id="cvn:111121087"/>
<dbReference type="PANTHER" id="PTHR20863:SF28">
    <property type="entry name" value="ACYL CARRIER PROTEIN, MITOCHONDRIAL"/>
    <property type="match status" value="1"/>
</dbReference>
<proteinExistence type="inferred from homology"/>
<evidence type="ECO:0000256" key="5">
    <source>
        <dbReference type="ARBA" id="ARBA00022450"/>
    </source>
</evidence>
<keyword evidence="5 14" id="KW-0596">Phosphopantetheine</keyword>
<evidence type="ECO:0000256" key="1">
    <source>
        <dbReference type="ARBA" id="ARBA00004173"/>
    </source>
</evidence>
<keyword evidence="12" id="KW-0496">Mitochondrion</keyword>
<dbReference type="SUPFAM" id="SSF47336">
    <property type="entry name" value="ACP-like"/>
    <property type="match status" value="1"/>
</dbReference>
<keyword evidence="16" id="KW-1185">Reference proteome</keyword>
<keyword evidence="9" id="KW-0809">Transit peptide</keyword>
<evidence type="ECO:0000256" key="14">
    <source>
        <dbReference type="RuleBase" id="RU000722"/>
    </source>
</evidence>